<dbReference type="Gene3D" id="2.60.40.790">
    <property type="match status" value="1"/>
</dbReference>
<dbReference type="Proteomes" id="UP000588604">
    <property type="component" value="Unassembled WGS sequence"/>
</dbReference>
<evidence type="ECO:0000313" key="5">
    <source>
        <dbReference type="Proteomes" id="UP000588604"/>
    </source>
</evidence>
<name>A0A841MIG5_9BACT</name>
<dbReference type="SUPFAM" id="SSF49764">
    <property type="entry name" value="HSP20-like chaperones"/>
    <property type="match status" value="1"/>
</dbReference>
<dbReference type="InterPro" id="IPR031107">
    <property type="entry name" value="Small_HSP"/>
</dbReference>
<sequence length="142" mass="16120">MKLVRFNQPDPYFPNTFSGMLDKFFNENMGSTLNQFNPAVDISEDDSSYEIQLAVPGIQKKDFKVELVDGKLTISGERKMEEKKEGKNYHSVETQYGSFSKSFFVPDDIKVEEVGATYEDGLLKVHLPKSEKKVVKAAIEVK</sequence>
<dbReference type="InterPro" id="IPR008978">
    <property type="entry name" value="HSP20-like_chaperone"/>
</dbReference>
<dbReference type="PANTHER" id="PTHR11527">
    <property type="entry name" value="HEAT-SHOCK PROTEIN 20 FAMILY MEMBER"/>
    <property type="match status" value="1"/>
</dbReference>
<organism evidence="4 5">
    <name type="scientific">Algoriphagus iocasae</name>
    <dbReference type="NCBI Taxonomy" id="1836499"/>
    <lineage>
        <taxon>Bacteria</taxon>
        <taxon>Pseudomonadati</taxon>
        <taxon>Bacteroidota</taxon>
        <taxon>Cytophagia</taxon>
        <taxon>Cytophagales</taxon>
        <taxon>Cyclobacteriaceae</taxon>
        <taxon>Algoriphagus</taxon>
    </lineage>
</organism>
<evidence type="ECO:0000259" key="3">
    <source>
        <dbReference type="PROSITE" id="PS01031"/>
    </source>
</evidence>
<comment type="caution">
    <text evidence="4">The sequence shown here is derived from an EMBL/GenBank/DDBJ whole genome shotgun (WGS) entry which is preliminary data.</text>
</comment>
<proteinExistence type="inferred from homology"/>
<dbReference type="Pfam" id="PF00011">
    <property type="entry name" value="HSP20"/>
    <property type="match status" value="1"/>
</dbReference>
<keyword evidence="5" id="KW-1185">Reference proteome</keyword>
<protein>
    <submittedName>
        <fullName evidence="4">HSP20 family protein</fullName>
    </submittedName>
</protein>
<dbReference type="RefSeq" id="WP_184492636.1">
    <property type="nucleotide sequence ID" value="NZ_JACIJO010000001.1"/>
</dbReference>
<dbReference type="InterPro" id="IPR002068">
    <property type="entry name" value="A-crystallin/Hsp20_dom"/>
</dbReference>
<dbReference type="PROSITE" id="PS01031">
    <property type="entry name" value="SHSP"/>
    <property type="match status" value="1"/>
</dbReference>
<evidence type="ECO:0000256" key="2">
    <source>
        <dbReference type="RuleBase" id="RU003616"/>
    </source>
</evidence>
<accession>A0A841MIG5</accession>
<dbReference type="CDD" id="cd06464">
    <property type="entry name" value="ACD_sHsps-like"/>
    <property type="match status" value="1"/>
</dbReference>
<dbReference type="EMBL" id="JACIJO010000001">
    <property type="protein sequence ID" value="MBB6324664.1"/>
    <property type="molecule type" value="Genomic_DNA"/>
</dbReference>
<evidence type="ECO:0000256" key="1">
    <source>
        <dbReference type="PROSITE-ProRule" id="PRU00285"/>
    </source>
</evidence>
<comment type="similarity">
    <text evidence="1 2">Belongs to the small heat shock protein (HSP20) family.</text>
</comment>
<evidence type="ECO:0000313" key="4">
    <source>
        <dbReference type="EMBL" id="MBB6324664.1"/>
    </source>
</evidence>
<dbReference type="AlphaFoldDB" id="A0A841MIG5"/>
<reference evidence="4 5" key="1">
    <citation type="submission" date="2020-08" db="EMBL/GenBank/DDBJ databases">
        <title>Genomic Encyclopedia of Type Strains, Phase IV (KMG-IV): sequencing the most valuable type-strain genomes for metagenomic binning, comparative biology and taxonomic classification.</title>
        <authorList>
            <person name="Goeker M."/>
        </authorList>
    </citation>
    <scope>NUCLEOTIDE SEQUENCE [LARGE SCALE GENOMIC DNA]</scope>
    <source>
        <strain evidence="4 5">DSM 102044</strain>
    </source>
</reference>
<gene>
    <name evidence="4" type="ORF">FHS59_000279</name>
</gene>
<feature type="domain" description="SHSP" evidence="3">
    <location>
        <begin position="31"/>
        <end position="142"/>
    </location>
</feature>